<name>A0A4Q7LYZ4_9MICO</name>
<dbReference type="Gene3D" id="3.90.550.10">
    <property type="entry name" value="Spore Coat Polysaccharide Biosynthesis Protein SpsA, Chain A"/>
    <property type="match status" value="1"/>
</dbReference>
<feature type="transmembrane region" description="Helical" evidence="9">
    <location>
        <begin position="263"/>
        <end position="284"/>
    </location>
</feature>
<evidence type="ECO:0000256" key="1">
    <source>
        <dbReference type="ARBA" id="ARBA00006739"/>
    </source>
</evidence>
<evidence type="ECO:0000256" key="3">
    <source>
        <dbReference type="ARBA" id="ARBA00022676"/>
    </source>
</evidence>
<dbReference type="Proteomes" id="UP000293852">
    <property type="component" value="Unassembled WGS sequence"/>
</dbReference>
<dbReference type="GO" id="GO:0009103">
    <property type="term" value="P:lipopolysaccharide biosynthetic process"/>
    <property type="evidence" value="ECO:0007669"/>
    <property type="project" value="UniProtKB-KW"/>
</dbReference>
<evidence type="ECO:0000256" key="9">
    <source>
        <dbReference type="SAM" id="Phobius"/>
    </source>
</evidence>
<proteinExistence type="inferred from homology"/>
<evidence type="ECO:0000256" key="4">
    <source>
        <dbReference type="ARBA" id="ARBA00022679"/>
    </source>
</evidence>
<dbReference type="InterPro" id="IPR001173">
    <property type="entry name" value="Glyco_trans_2-like"/>
</dbReference>
<keyword evidence="12" id="KW-1185">Reference proteome</keyword>
<feature type="domain" description="Glycosyltransferase 2-like" evidence="10">
    <location>
        <begin position="3"/>
        <end position="164"/>
    </location>
</feature>
<dbReference type="PANTHER" id="PTHR48090">
    <property type="entry name" value="UNDECAPRENYL-PHOSPHATE 4-DEOXY-4-FORMAMIDO-L-ARABINOSE TRANSFERASE-RELATED"/>
    <property type="match status" value="1"/>
</dbReference>
<dbReference type="AlphaFoldDB" id="A0A4Q7LYZ4"/>
<feature type="transmembrane region" description="Helical" evidence="9">
    <location>
        <begin position="228"/>
        <end position="251"/>
    </location>
</feature>
<evidence type="ECO:0000313" key="11">
    <source>
        <dbReference type="EMBL" id="RZS59951.1"/>
    </source>
</evidence>
<evidence type="ECO:0000256" key="2">
    <source>
        <dbReference type="ARBA" id="ARBA00022475"/>
    </source>
</evidence>
<dbReference type="EMBL" id="SGWX01000001">
    <property type="protein sequence ID" value="RZS59951.1"/>
    <property type="molecule type" value="Genomic_DNA"/>
</dbReference>
<evidence type="ECO:0000256" key="7">
    <source>
        <dbReference type="ARBA" id="ARBA00022989"/>
    </source>
</evidence>
<comment type="similarity">
    <text evidence="1">Belongs to the glycosyltransferase 2 family.</text>
</comment>
<dbReference type="CDD" id="cd04187">
    <property type="entry name" value="DPM1_like_bac"/>
    <property type="match status" value="1"/>
</dbReference>
<comment type="caution">
    <text evidence="11">The sequence shown here is derived from an EMBL/GenBank/DDBJ whole genome shotgun (WGS) entry which is preliminary data.</text>
</comment>
<dbReference type="Pfam" id="PF00535">
    <property type="entry name" value="Glycos_transf_2"/>
    <property type="match status" value="1"/>
</dbReference>
<keyword evidence="2" id="KW-1003">Cell membrane</keyword>
<keyword evidence="8 9" id="KW-0472">Membrane</keyword>
<dbReference type="GO" id="GO:0099621">
    <property type="term" value="F:undecaprenyl-phosphate 4-deoxy-4-formamido-L-arabinose transferase activity"/>
    <property type="evidence" value="ECO:0007669"/>
    <property type="project" value="TreeGrafter"/>
</dbReference>
<keyword evidence="4 11" id="KW-0808">Transferase</keyword>
<keyword evidence="6" id="KW-0448">Lipopolysaccharide biosynthesis</keyword>
<dbReference type="PANTHER" id="PTHR48090:SF3">
    <property type="entry name" value="UNDECAPRENYL-PHOSPHATE 4-DEOXY-4-FORMAMIDO-L-ARABINOSE TRANSFERASE"/>
    <property type="match status" value="1"/>
</dbReference>
<dbReference type="SUPFAM" id="SSF53448">
    <property type="entry name" value="Nucleotide-diphospho-sugar transferases"/>
    <property type="match status" value="1"/>
</dbReference>
<gene>
    <name evidence="11" type="ORF">EV386_0190</name>
</gene>
<accession>A0A4Q7LYZ4</accession>
<dbReference type="RefSeq" id="WP_207216439.1">
    <property type="nucleotide sequence ID" value="NZ_SGWX01000001.1"/>
</dbReference>
<dbReference type="InterPro" id="IPR029044">
    <property type="entry name" value="Nucleotide-diphossugar_trans"/>
</dbReference>
<keyword evidence="5 9" id="KW-0812">Transmembrane</keyword>
<dbReference type="GO" id="GO:0005886">
    <property type="term" value="C:plasma membrane"/>
    <property type="evidence" value="ECO:0007669"/>
    <property type="project" value="TreeGrafter"/>
</dbReference>
<evidence type="ECO:0000313" key="12">
    <source>
        <dbReference type="Proteomes" id="UP000293852"/>
    </source>
</evidence>
<keyword evidence="7 9" id="KW-1133">Transmembrane helix</keyword>
<evidence type="ECO:0000256" key="8">
    <source>
        <dbReference type="ARBA" id="ARBA00023136"/>
    </source>
</evidence>
<sequence>MISFVIPCYCSALTIVDVVDELDETMRRAQLEHEVILVDDCSPDDTLTHLRSLAAARPHITVLALARNFGQHSALMAGLRHASGDVVVCLDDDGQTPPREVTKILQRLDEGFDVVYGRYDQKEHTALRNVGSALNEQMARALLGKPRGLYLSSFFGARRYVIDEVARYTSPYPYIIGLILRTTRSIANVTVEHKARAVGRSGYSLRKLISLWLNGFTAFSVRPLRVSAVLGVAVAACGIVYGGVTAIRAIISPSAPPGWSSLMVALLVLGGLILSALGLVGEYLGRAYISISQAPQFVIKEQINAESTTPPDPSSPADGSP</sequence>
<reference evidence="11 12" key="1">
    <citation type="submission" date="2019-02" db="EMBL/GenBank/DDBJ databases">
        <title>Sequencing the genomes of 1000 actinobacteria strains.</title>
        <authorList>
            <person name="Klenk H.-P."/>
        </authorList>
    </citation>
    <scope>NUCLEOTIDE SEQUENCE [LARGE SCALE GENOMIC DNA]</scope>
    <source>
        <strain evidence="11 12">DSM 16932</strain>
    </source>
</reference>
<protein>
    <submittedName>
        <fullName evidence="11">Undecaprenyl-phosphate 4-deoxy-4-formamido-L-arabinose transferase</fullName>
    </submittedName>
</protein>
<organism evidence="11 12">
    <name type="scientific">Xylanimonas ulmi</name>
    <dbReference type="NCBI Taxonomy" id="228973"/>
    <lineage>
        <taxon>Bacteria</taxon>
        <taxon>Bacillati</taxon>
        <taxon>Actinomycetota</taxon>
        <taxon>Actinomycetes</taxon>
        <taxon>Micrococcales</taxon>
        <taxon>Promicromonosporaceae</taxon>
        <taxon>Xylanimonas</taxon>
    </lineage>
</organism>
<dbReference type="InterPro" id="IPR050256">
    <property type="entry name" value="Glycosyltransferase_2"/>
</dbReference>
<evidence type="ECO:0000256" key="6">
    <source>
        <dbReference type="ARBA" id="ARBA00022985"/>
    </source>
</evidence>
<evidence type="ECO:0000256" key="5">
    <source>
        <dbReference type="ARBA" id="ARBA00022692"/>
    </source>
</evidence>
<evidence type="ECO:0000259" key="10">
    <source>
        <dbReference type="Pfam" id="PF00535"/>
    </source>
</evidence>
<keyword evidence="3" id="KW-0328">Glycosyltransferase</keyword>